<dbReference type="InParanoid" id="A0A6P7GPS8"/>
<keyword evidence="1" id="KW-0472">Membrane</keyword>
<keyword evidence="1" id="KW-0812">Transmembrane</keyword>
<accession>A0A6P7GPS8</accession>
<evidence type="ECO:0000313" key="2">
    <source>
        <dbReference type="RefSeq" id="XP_028148052.1"/>
    </source>
</evidence>
<dbReference type="AlphaFoldDB" id="A0A6P7GPS8"/>
<reference evidence="2" key="1">
    <citation type="submission" date="2025-08" db="UniProtKB">
        <authorList>
            <consortium name="RefSeq"/>
        </authorList>
    </citation>
    <scope>IDENTIFICATION</scope>
    <source>
        <tissue evidence="2">Whole insect</tissue>
    </source>
</reference>
<gene>
    <name evidence="2" type="primary">LOC114341449</name>
</gene>
<keyword evidence="1" id="KW-1133">Transmembrane helix</keyword>
<name>A0A6P7GPS8_DIAVI</name>
<feature type="transmembrane region" description="Helical" evidence="1">
    <location>
        <begin position="59"/>
        <end position="79"/>
    </location>
</feature>
<evidence type="ECO:0000256" key="1">
    <source>
        <dbReference type="SAM" id="Phobius"/>
    </source>
</evidence>
<protein>
    <submittedName>
        <fullName evidence="2">Uncharacterized protein LOC114341449</fullName>
    </submittedName>
</protein>
<dbReference type="RefSeq" id="XP_028148052.1">
    <property type="nucleotide sequence ID" value="XM_028292251.1"/>
</dbReference>
<sequence length="121" mass="13951">MGQKINPQTIQELQMPNIIQMKLNPRHSLILEKLQIPKTHHRLEPIELPNLQPLMTTSISLTFIIIIMAVLALISYIAIRKKKRIYKLLFGPRIPQHQVAALQELLEIPRSEFSPKEGGEM</sequence>
<proteinExistence type="predicted"/>
<organism evidence="2">
    <name type="scientific">Diabrotica virgifera virgifera</name>
    <name type="common">western corn rootworm</name>
    <dbReference type="NCBI Taxonomy" id="50390"/>
    <lineage>
        <taxon>Eukaryota</taxon>
        <taxon>Metazoa</taxon>
        <taxon>Ecdysozoa</taxon>
        <taxon>Arthropoda</taxon>
        <taxon>Hexapoda</taxon>
        <taxon>Insecta</taxon>
        <taxon>Pterygota</taxon>
        <taxon>Neoptera</taxon>
        <taxon>Endopterygota</taxon>
        <taxon>Coleoptera</taxon>
        <taxon>Polyphaga</taxon>
        <taxon>Cucujiformia</taxon>
        <taxon>Chrysomeloidea</taxon>
        <taxon>Chrysomelidae</taxon>
        <taxon>Galerucinae</taxon>
        <taxon>Diabroticina</taxon>
        <taxon>Diabroticites</taxon>
        <taxon>Diabrotica</taxon>
    </lineage>
</organism>